<feature type="region of interest" description="Disordered" evidence="7">
    <location>
        <begin position="412"/>
        <end position="453"/>
    </location>
</feature>
<dbReference type="STRING" id="1160718.SU9_27459"/>
<evidence type="ECO:0000313" key="10">
    <source>
        <dbReference type="EMBL" id="EJJ03720.1"/>
    </source>
</evidence>
<dbReference type="HOGENOM" id="CLU_001265_60_2_11"/>
<dbReference type="Gene3D" id="1.20.1250.20">
    <property type="entry name" value="MFS general substrate transporter like domains"/>
    <property type="match status" value="1"/>
</dbReference>
<dbReference type="KEGG" id="sauh:SU9_000805"/>
<feature type="transmembrane region" description="Helical" evidence="8">
    <location>
        <begin position="12"/>
        <end position="37"/>
    </location>
</feature>
<dbReference type="GO" id="GO:0022857">
    <property type="term" value="F:transmembrane transporter activity"/>
    <property type="evidence" value="ECO:0007669"/>
    <property type="project" value="InterPro"/>
</dbReference>
<evidence type="ECO:0000313" key="12">
    <source>
        <dbReference type="Proteomes" id="UP000009036"/>
    </source>
</evidence>
<evidence type="ECO:0000256" key="1">
    <source>
        <dbReference type="ARBA" id="ARBA00004651"/>
    </source>
</evidence>
<evidence type="ECO:0000256" key="7">
    <source>
        <dbReference type="SAM" id="MobiDB-lite"/>
    </source>
</evidence>
<dbReference type="OrthoDB" id="3285778at2"/>
<feature type="transmembrane region" description="Helical" evidence="8">
    <location>
        <begin position="277"/>
        <end position="295"/>
    </location>
</feature>
<dbReference type="EMBL" id="CP072931">
    <property type="protein sequence ID" value="QTZ90167.1"/>
    <property type="molecule type" value="Genomic_DNA"/>
</dbReference>
<proteinExistence type="predicted"/>
<evidence type="ECO:0000259" key="9">
    <source>
        <dbReference type="PROSITE" id="PS50850"/>
    </source>
</evidence>
<dbReference type="GO" id="GO:0005886">
    <property type="term" value="C:plasma membrane"/>
    <property type="evidence" value="ECO:0007669"/>
    <property type="project" value="UniProtKB-SubCell"/>
</dbReference>
<evidence type="ECO:0000256" key="4">
    <source>
        <dbReference type="ARBA" id="ARBA00022692"/>
    </source>
</evidence>
<dbReference type="RefSeq" id="WP_006607000.1">
    <property type="nucleotide sequence ID" value="NZ_CP072931.1"/>
</dbReference>
<dbReference type="InterPro" id="IPR050171">
    <property type="entry name" value="MFS_Transporters"/>
</dbReference>
<feature type="transmembrane region" description="Helical" evidence="8">
    <location>
        <begin position="315"/>
        <end position="337"/>
    </location>
</feature>
<feature type="transmembrane region" description="Helical" evidence="8">
    <location>
        <begin position="138"/>
        <end position="160"/>
    </location>
</feature>
<feature type="transmembrane region" description="Helical" evidence="8">
    <location>
        <begin position="43"/>
        <end position="59"/>
    </location>
</feature>
<dbReference type="PANTHER" id="PTHR23517:SF2">
    <property type="entry name" value="MULTIDRUG RESISTANCE PROTEIN MDTH"/>
    <property type="match status" value="1"/>
</dbReference>
<dbReference type="InterPro" id="IPR036259">
    <property type="entry name" value="MFS_trans_sf"/>
</dbReference>
<evidence type="ECO:0000256" key="8">
    <source>
        <dbReference type="SAM" id="Phobius"/>
    </source>
</evidence>
<dbReference type="eggNOG" id="COG2814">
    <property type="taxonomic scope" value="Bacteria"/>
</dbReference>
<feature type="transmembrane region" description="Helical" evidence="8">
    <location>
        <begin position="210"/>
        <end position="232"/>
    </location>
</feature>
<evidence type="ECO:0000313" key="11">
    <source>
        <dbReference type="EMBL" id="QTZ90167.1"/>
    </source>
</evidence>
<feature type="transmembrane region" description="Helical" evidence="8">
    <location>
        <begin position="244"/>
        <end position="265"/>
    </location>
</feature>
<evidence type="ECO:0000256" key="5">
    <source>
        <dbReference type="ARBA" id="ARBA00022989"/>
    </source>
</evidence>
<evidence type="ECO:0000256" key="3">
    <source>
        <dbReference type="ARBA" id="ARBA00022475"/>
    </source>
</evidence>
<keyword evidence="2" id="KW-0813">Transport</keyword>
<keyword evidence="4 8" id="KW-0812">Transmembrane</keyword>
<name>J2JUF8_9ACTN</name>
<dbReference type="Pfam" id="PF07690">
    <property type="entry name" value="MFS_1"/>
    <property type="match status" value="1"/>
</dbReference>
<dbReference type="InterPro" id="IPR011701">
    <property type="entry name" value="MFS"/>
</dbReference>
<keyword evidence="6 8" id="KW-0472">Membrane</keyword>
<dbReference type="EMBL" id="AJGV01000171">
    <property type="protein sequence ID" value="EJJ03720.1"/>
    <property type="molecule type" value="Genomic_DNA"/>
</dbReference>
<feature type="transmembrane region" description="Helical" evidence="8">
    <location>
        <begin position="382"/>
        <end position="402"/>
    </location>
</feature>
<gene>
    <name evidence="11" type="ORF">SU9_000805</name>
    <name evidence="10" type="ORF">SU9_27459</name>
</gene>
<feature type="transmembrane region" description="Helical" evidence="8">
    <location>
        <begin position="166"/>
        <end position="189"/>
    </location>
</feature>
<evidence type="ECO:0000256" key="2">
    <source>
        <dbReference type="ARBA" id="ARBA00022448"/>
    </source>
</evidence>
<reference evidence="10" key="1">
    <citation type="journal article" date="2012" name="J. Bacteriol.">
        <title>Genome Sequence of Streptomyces auratus Strain AGR0001, a Phoslactomycin-Producing Actinomycete.</title>
        <authorList>
            <person name="Han X."/>
            <person name="Li M."/>
            <person name="Ding Z."/>
            <person name="Zhao J."/>
            <person name="Ji K."/>
            <person name="Wen M."/>
            <person name="Lu T."/>
        </authorList>
    </citation>
    <scope>NUCLEOTIDE SEQUENCE [LARGE SCALE GENOMIC DNA]</scope>
    <source>
        <strain evidence="10">AGR0001</strain>
    </source>
</reference>
<feature type="transmembrane region" description="Helical" evidence="8">
    <location>
        <begin position="349"/>
        <end position="370"/>
    </location>
</feature>
<evidence type="ECO:0000256" key="6">
    <source>
        <dbReference type="ARBA" id="ARBA00023136"/>
    </source>
</evidence>
<feature type="domain" description="Major facilitator superfamily (MFS) profile" evidence="9">
    <location>
        <begin position="13"/>
        <end position="413"/>
    </location>
</feature>
<feature type="transmembrane region" description="Helical" evidence="8">
    <location>
        <begin position="103"/>
        <end position="126"/>
    </location>
</feature>
<dbReference type="AlphaFoldDB" id="J2JUF8"/>
<dbReference type="Proteomes" id="UP000009036">
    <property type="component" value="Chromosome"/>
</dbReference>
<sequence length="453" mass="46781">MKTWHELRRFPLAIRLLLVNQFGVNTGFYLLIPYLAVHLGEDLGMSAAVVGIVLGVRNLSQQGLFLIGGSASDRLGARGVIIAGCALRTVGFGLFALGDGLAVLLAASVLSGLAGALFNPAVRAFLAQQAGSRQAEAFALFNVFATTGALVGPLLGSALLLVDFRVAAVTAAALFALLTIAQALVLPAGEVAPAAGGVLSDWREVLGNRVFLAFALAMVGMFTLQNQLYLLLPDGARRATGWDGAAGLVFLVGTLANLALQMRLTRALKERGERARWIGAGLVLMGLAFVPPMAVAGLDAPPGGPGDAVLRSLPVLAGALLLYLGVMVAQPFVMELIPAFGRAELTGTYFGLFYVVSGVAAAVGNTVVGWAMDTGSRMRMPWLPWACCLAFGLLSAAGVAWLHRLRGLPGRTTGEAEPPAPAAAAVAAPAEVPAATAPDEATTAEPARARERA</sequence>
<dbReference type="PANTHER" id="PTHR23517">
    <property type="entry name" value="RESISTANCE PROTEIN MDTM, PUTATIVE-RELATED-RELATED"/>
    <property type="match status" value="1"/>
</dbReference>
<dbReference type="InterPro" id="IPR020846">
    <property type="entry name" value="MFS_dom"/>
</dbReference>
<keyword evidence="5 8" id="KW-1133">Transmembrane helix</keyword>
<dbReference type="PATRIC" id="fig|1160718.3.peg.5565"/>
<accession>J2JUF8</accession>
<keyword evidence="12" id="KW-1185">Reference proteome</keyword>
<feature type="compositionally biased region" description="Low complexity" evidence="7">
    <location>
        <begin position="422"/>
        <end position="446"/>
    </location>
</feature>
<keyword evidence="3" id="KW-1003">Cell membrane</keyword>
<organism evidence="10">
    <name type="scientific">Streptomyces auratus AGR0001</name>
    <dbReference type="NCBI Taxonomy" id="1160718"/>
    <lineage>
        <taxon>Bacteria</taxon>
        <taxon>Bacillati</taxon>
        <taxon>Actinomycetota</taxon>
        <taxon>Actinomycetes</taxon>
        <taxon>Kitasatosporales</taxon>
        <taxon>Streptomycetaceae</taxon>
        <taxon>Streptomyces</taxon>
    </lineage>
</organism>
<dbReference type="PROSITE" id="PS50850">
    <property type="entry name" value="MFS"/>
    <property type="match status" value="1"/>
</dbReference>
<dbReference type="SUPFAM" id="SSF103473">
    <property type="entry name" value="MFS general substrate transporter"/>
    <property type="match status" value="1"/>
</dbReference>
<protein>
    <submittedName>
        <fullName evidence="11">MFS transporter</fullName>
    </submittedName>
    <submittedName>
        <fullName evidence="10">Major facilitator superfamily MFS_1</fullName>
    </submittedName>
</protein>
<comment type="subcellular location">
    <subcellularLocation>
        <location evidence="1">Cell membrane</location>
        <topology evidence="1">Multi-pass membrane protein</topology>
    </subcellularLocation>
</comment>
<feature type="transmembrane region" description="Helical" evidence="8">
    <location>
        <begin position="80"/>
        <end position="97"/>
    </location>
</feature>
<reference evidence="11" key="2">
    <citation type="submission" date="2021-04" db="EMBL/GenBank/DDBJ databases">
        <authorList>
            <person name="Wen M.-L."/>
            <person name="Han X.-L."/>
            <person name="Xiong J."/>
        </authorList>
    </citation>
    <scope>NUCLEOTIDE SEQUENCE</scope>
    <source>
        <strain evidence="11">AGR0001</strain>
    </source>
</reference>